<feature type="region of interest" description="Disordered" evidence="7">
    <location>
        <begin position="1"/>
        <end position="28"/>
    </location>
</feature>
<dbReference type="OrthoDB" id="10262062at2759"/>
<dbReference type="PANTHER" id="PTHR20426">
    <property type="entry name" value="RIBOSOME BIOGENESIS PROTEIN TSR3 HOMOLOG"/>
    <property type="match status" value="1"/>
</dbReference>
<feature type="region of interest" description="Disordered" evidence="7">
    <location>
        <begin position="205"/>
        <end position="315"/>
    </location>
</feature>
<evidence type="ECO:0000259" key="8">
    <source>
        <dbReference type="Pfam" id="PF04034"/>
    </source>
</evidence>
<dbReference type="NCBIfam" id="NF002621">
    <property type="entry name" value="PRK02287.1"/>
    <property type="match status" value="1"/>
</dbReference>
<evidence type="ECO:0000313" key="11">
    <source>
        <dbReference type="Proteomes" id="UP000078561"/>
    </source>
</evidence>
<dbReference type="GO" id="GO:1904047">
    <property type="term" value="F:S-adenosyl-L-methionine binding"/>
    <property type="evidence" value="ECO:0007669"/>
    <property type="project" value="UniProtKB-UniRule"/>
</dbReference>
<feature type="binding site" evidence="6">
    <location>
        <position position="100"/>
    </location>
    <ligand>
        <name>S-adenosyl-L-methionine</name>
        <dbReference type="ChEBI" id="CHEBI:59789"/>
    </ligand>
</feature>
<comment type="catalytic activity">
    <reaction evidence="6">
        <text>an N(1)-methylpseudouridine in rRNA + S-adenosyl-L-methionine = N(1)-methyl-N(3)-[(3S)-3-amino-3-carboxypropyl]pseudouridine in rRNA + S-methyl-5'-thioadenosine + H(+)</text>
        <dbReference type="Rhea" id="RHEA:63296"/>
        <dbReference type="Rhea" id="RHEA-COMP:11634"/>
        <dbReference type="Rhea" id="RHEA-COMP:16310"/>
        <dbReference type="ChEBI" id="CHEBI:15378"/>
        <dbReference type="ChEBI" id="CHEBI:17509"/>
        <dbReference type="ChEBI" id="CHEBI:59789"/>
        <dbReference type="ChEBI" id="CHEBI:74890"/>
        <dbReference type="ChEBI" id="CHEBI:146234"/>
        <dbReference type="EC" id="2.5.1.157"/>
    </reaction>
</comment>
<evidence type="ECO:0000256" key="7">
    <source>
        <dbReference type="SAM" id="MobiDB-lite"/>
    </source>
</evidence>
<dbReference type="GO" id="GO:0000455">
    <property type="term" value="P:enzyme-directed rRNA pseudouridine synthesis"/>
    <property type="evidence" value="ECO:0007669"/>
    <property type="project" value="UniProtKB-UniRule"/>
</dbReference>
<feature type="compositionally biased region" description="Acidic residues" evidence="7">
    <location>
        <begin position="225"/>
        <end position="246"/>
    </location>
</feature>
<keyword evidence="6" id="KW-0539">Nucleus</keyword>
<dbReference type="GO" id="GO:0005737">
    <property type="term" value="C:cytoplasm"/>
    <property type="evidence" value="ECO:0007669"/>
    <property type="project" value="UniProtKB-SubCell"/>
</dbReference>
<dbReference type="InParanoid" id="A0A168NCS2"/>
<dbReference type="InterPro" id="IPR022968">
    <property type="entry name" value="Tsr3-like"/>
</dbReference>
<dbReference type="FunCoup" id="A0A168NCS2">
    <property type="interactions" value="197"/>
</dbReference>
<dbReference type="InterPro" id="IPR007177">
    <property type="entry name" value="Tsr3_C"/>
</dbReference>
<dbReference type="EC" id="2.5.1.157" evidence="6"/>
<feature type="binding site" evidence="6">
    <location>
        <position position="138"/>
    </location>
    <ligand>
        <name>S-adenosyl-L-methionine</name>
        <dbReference type="ChEBI" id="CHEBI:59789"/>
    </ligand>
</feature>
<feature type="domain" description="RNase L inhibitor RLI-like possible metal-binding" evidence="9">
    <location>
        <begin position="36"/>
        <end position="70"/>
    </location>
</feature>
<feature type="compositionally biased region" description="Acidic residues" evidence="7">
    <location>
        <begin position="261"/>
        <end position="295"/>
    </location>
</feature>
<dbReference type="Proteomes" id="UP000078561">
    <property type="component" value="Unassembled WGS sequence"/>
</dbReference>
<dbReference type="GO" id="GO:0030490">
    <property type="term" value="P:maturation of SSU-rRNA"/>
    <property type="evidence" value="ECO:0007669"/>
    <property type="project" value="TreeGrafter"/>
</dbReference>
<keyword evidence="4 6" id="KW-0808">Transferase</keyword>
<comment type="subcellular location">
    <subcellularLocation>
        <location evidence="6">Cytoplasm</location>
    </subcellularLocation>
    <subcellularLocation>
        <location evidence="6">Nucleus</location>
    </subcellularLocation>
</comment>
<dbReference type="AlphaFoldDB" id="A0A168NCS2"/>
<reference evidence="10" key="1">
    <citation type="submission" date="2016-04" db="EMBL/GenBank/DDBJ databases">
        <authorList>
            <person name="Evans L.H."/>
            <person name="Alamgir A."/>
            <person name="Owens N."/>
            <person name="Weber N.D."/>
            <person name="Virtaneva K."/>
            <person name="Barbian K."/>
            <person name="Babar A."/>
            <person name="Rosenke K."/>
        </authorList>
    </citation>
    <scope>NUCLEOTIDE SEQUENCE [LARGE SCALE GENOMIC DNA]</scope>
    <source>
        <strain evidence="10">CBS 101.48</strain>
    </source>
</reference>
<keyword evidence="3 6" id="KW-0698">rRNA processing</keyword>
<dbReference type="OMA" id="MVGTHPR"/>
<feature type="binding site" evidence="6">
    <location>
        <position position="123"/>
    </location>
    <ligand>
        <name>S-adenosyl-L-methionine</name>
        <dbReference type="ChEBI" id="CHEBI:59789"/>
    </ligand>
</feature>
<comment type="catalytic activity">
    <reaction evidence="6">
        <text>N(1)-methylpseudouridine(1191) in yeast 18S rRNA + S-adenosyl-L-methionine = N(1)-methyl-N(3)-[(3S)-3-amino-3-carboxypropyl]pseudouridine(1191) in yeast 18S rRNA + S-methyl-5'-thioadenosine + H(+)</text>
        <dbReference type="Rhea" id="RHEA:63300"/>
        <dbReference type="Rhea" id="RHEA-COMP:13852"/>
        <dbReference type="Rhea" id="RHEA-COMP:16309"/>
        <dbReference type="ChEBI" id="CHEBI:15378"/>
        <dbReference type="ChEBI" id="CHEBI:17509"/>
        <dbReference type="ChEBI" id="CHEBI:59789"/>
        <dbReference type="ChEBI" id="CHEBI:74890"/>
        <dbReference type="ChEBI" id="CHEBI:146234"/>
    </reaction>
</comment>
<dbReference type="EMBL" id="LT553181">
    <property type="protein sequence ID" value="SAM00287.1"/>
    <property type="molecule type" value="Genomic_DNA"/>
</dbReference>
<gene>
    <name evidence="10" type="primary">ABSGL_05968.1 scaffold 7611</name>
    <name evidence="6" type="synonym">TSR3</name>
</gene>
<accession>A0A168NCS2</accession>
<evidence type="ECO:0000256" key="3">
    <source>
        <dbReference type="ARBA" id="ARBA00022552"/>
    </source>
</evidence>
<dbReference type="Pfam" id="PF04068">
    <property type="entry name" value="Fer4_RLI"/>
    <property type="match status" value="1"/>
</dbReference>
<evidence type="ECO:0000256" key="6">
    <source>
        <dbReference type="HAMAP-Rule" id="MF_03146"/>
    </source>
</evidence>
<keyword evidence="11" id="KW-1185">Reference proteome</keyword>
<keyword evidence="5 6" id="KW-0949">S-adenosyl-L-methionine</keyword>
<keyword evidence="2 6" id="KW-0690">Ribosome biogenesis</keyword>
<protein>
    <recommendedName>
        <fullName evidence="6">18S rRNA aminocarboxypropyltransferase</fullName>
        <ecNumber evidence="6">2.5.1.157</ecNumber>
    </recommendedName>
</protein>
<dbReference type="InterPro" id="IPR007209">
    <property type="entry name" value="RNaseL-inhib-like_metal-bd_dom"/>
</dbReference>
<dbReference type="GO" id="GO:0005634">
    <property type="term" value="C:nucleus"/>
    <property type="evidence" value="ECO:0007669"/>
    <property type="project" value="UniProtKB-SubCell"/>
</dbReference>
<dbReference type="GO" id="GO:0106388">
    <property type="term" value="F:rRNA small subunit aminocarboxypropyltransferase activity"/>
    <property type="evidence" value="ECO:0007669"/>
    <property type="project" value="UniProtKB-EC"/>
</dbReference>
<feature type="compositionally biased region" description="Basic and acidic residues" evidence="7">
    <location>
        <begin position="206"/>
        <end position="216"/>
    </location>
</feature>
<organism evidence="10">
    <name type="scientific">Absidia glauca</name>
    <name type="common">Pin mould</name>
    <dbReference type="NCBI Taxonomy" id="4829"/>
    <lineage>
        <taxon>Eukaryota</taxon>
        <taxon>Fungi</taxon>
        <taxon>Fungi incertae sedis</taxon>
        <taxon>Mucoromycota</taxon>
        <taxon>Mucoromycotina</taxon>
        <taxon>Mucoromycetes</taxon>
        <taxon>Mucorales</taxon>
        <taxon>Cunninghamellaceae</taxon>
        <taxon>Absidia</taxon>
    </lineage>
</organism>
<evidence type="ECO:0000256" key="1">
    <source>
        <dbReference type="ARBA" id="ARBA00022490"/>
    </source>
</evidence>
<feature type="domain" description="16S/18S rRNA aminocarboxypropyltransferase Tsr3 C-terminal" evidence="8">
    <location>
        <begin position="74"/>
        <end position="200"/>
    </location>
</feature>
<dbReference type="STRING" id="4829.A0A168NCS2"/>
<keyword evidence="1 6" id="KW-0963">Cytoplasm</keyword>
<evidence type="ECO:0000256" key="2">
    <source>
        <dbReference type="ARBA" id="ARBA00022517"/>
    </source>
</evidence>
<dbReference type="Pfam" id="PF04034">
    <property type="entry name" value="Ribo_biogen_C"/>
    <property type="match status" value="1"/>
</dbReference>
<comment type="similarity">
    <text evidence="6">Belongs to the TDD superfamily. TSR3 family.</text>
</comment>
<evidence type="ECO:0000313" key="10">
    <source>
        <dbReference type="EMBL" id="SAM00287.1"/>
    </source>
</evidence>
<evidence type="ECO:0000259" key="9">
    <source>
        <dbReference type="Pfam" id="PF04068"/>
    </source>
</evidence>
<evidence type="ECO:0000256" key="4">
    <source>
        <dbReference type="ARBA" id="ARBA00022679"/>
    </source>
</evidence>
<proteinExistence type="inferred from homology"/>
<dbReference type="PANTHER" id="PTHR20426:SF0">
    <property type="entry name" value="18S RRNA AMINOCARBOXYPROPYLTRANSFERASE"/>
    <property type="match status" value="1"/>
</dbReference>
<evidence type="ECO:0000256" key="5">
    <source>
        <dbReference type="ARBA" id="ARBA00022691"/>
    </source>
</evidence>
<feature type="compositionally biased region" description="Basic and acidic residues" evidence="7">
    <location>
        <begin position="1"/>
        <end position="21"/>
    </location>
</feature>
<feature type="binding site" evidence="6">
    <location>
        <position position="52"/>
    </location>
    <ligand>
        <name>S-adenosyl-L-methionine</name>
        <dbReference type="ChEBI" id="CHEBI:59789"/>
    </ligand>
</feature>
<name>A0A168NCS2_ABSGL</name>
<dbReference type="HAMAP" id="MF_01116">
    <property type="entry name" value="TSR3"/>
    <property type="match status" value="1"/>
</dbReference>
<sequence>MGRKQYTDTRGKAKSNSRLERYGASNEEASESTIPMPVVMWDFKHCDPKRCSGVKLARCDMLKTLKLSQRFRGIVASPVGEKAVSPADRSIVEQYGAGVVDCSWARIDEVPFSKIRGPSDRLLPYLVATNPVNYGKPWKLNCAEALAAIFYVTGFPDHGEALMSKFKWGHAFYKVNAGLLNRYAKCKDSTEVVAVQNEYLASLEEDERRKDKDGSNRDNMYPPSTDDEGDEHDDGSDSGDNLDDDPLFGRNNNRQTAFTAFDEDSEEEEEDSDEVDDGSDEDDDDEEDETDDDGHTDDKDTNVIIDKLGNTHIIH</sequence>
<comment type="function">
    <text evidence="6">Aminocarboxypropyltransferase that catalyzes the aminocarboxypropyl transfer on pseudouridine at position 1191 (Psi1191) in 18S rRNA. It constitutes the last step in biosynthesis of the hypermodified N1-methyl-N3-(3-amino-3-carboxypropyl) pseudouridine (m1acp3-Psi) conserved in eukaryotic 18S rRNA.</text>
</comment>